<dbReference type="InterPro" id="IPR054215">
    <property type="entry name" value="DUF6923"/>
</dbReference>
<evidence type="ECO:0000313" key="5">
    <source>
        <dbReference type="EMBL" id="OOY34749.1"/>
    </source>
</evidence>
<evidence type="ECO:0000313" key="4">
    <source>
        <dbReference type="EMBL" id="KHF24725.1"/>
    </source>
</evidence>
<feature type="signal peptide" evidence="1">
    <location>
        <begin position="1"/>
        <end position="27"/>
    </location>
</feature>
<dbReference type="eggNOG" id="COG4733">
    <property type="taxonomic scope" value="Bacteria"/>
</dbReference>
<dbReference type="Pfam" id="PF13385">
    <property type="entry name" value="Laminin_G_3"/>
    <property type="match status" value="1"/>
</dbReference>
<dbReference type="EMBL" id="JRAA01000002">
    <property type="protein sequence ID" value="KHF24725.1"/>
    <property type="molecule type" value="Genomic_DNA"/>
</dbReference>
<dbReference type="InterPro" id="IPR013320">
    <property type="entry name" value="ConA-like_dom_sf"/>
</dbReference>
<gene>
    <name evidence="5" type="ORF">BOV88_08270</name>
    <name evidence="4" type="ORF">JV46_07920</name>
</gene>
<dbReference type="Pfam" id="PF20009">
    <property type="entry name" value="GEVED"/>
    <property type="match status" value="1"/>
</dbReference>
<evidence type="ECO:0000313" key="7">
    <source>
        <dbReference type="Proteomes" id="UP000190962"/>
    </source>
</evidence>
<evidence type="ECO:0000256" key="1">
    <source>
        <dbReference type="SAM" id="SignalP"/>
    </source>
</evidence>
<evidence type="ECO:0000259" key="2">
    <source>
        <dbReference type="Pfam" id="PF20009"/>
    </source>
</evidence>
<evidence type="ECO:0008006" key="8">
    <source>
        <dbReference type="Google" id="ProtNLM"/>
    </source>
</evidence>
<dbReference type="OrthoDB" id="5771719at2"/>
<keyword evidence="1" id="KW-0732">Signal</keyword>
<feature type="domain" description="DUF6923" evidence="3">
    <location>
        <begin position="307"/>
        <end position="513"/>
    </location>
</feature>
<dbReference type="SUPFAM" id="SSF63825">
    <property type="entry name" value="YWTD domain"/>
    <property type="match status" value="1"/>
</dbReference>
<organism evidence="4 6">
    <name type="scientific">Solemya velum gill symbiont</name>
    <dbReference type="NCBI Taxonomy" id="2340"/>
    <lineage>
        <taxon>Bacteria</taxon>
        <taxon>Pseudomonadati</taxon>
        <taxon>Pseudomonadota</taxon>
        <taxon>Gammaproteobacteria</taxon>
        <taxon>sulfur-oxidizing symbionts</taxon>
    </lineage>
</organism>
<protein>
    <recommendedName>
        <fullName evidence="8">LamG-like jellyroll fold domain-containing protein</fullName>
    </recommendedName>
</protein>
<evidence type="ECO:0000259" key="3">
    <source>
        <dbReference type="Pfam" id="PF21959"/>
    </source>
</evidence>
<dbReference type="Gene3D" id="2.60.120.200">
    <property type="match status" value="1"/>
</dbReference>
<feature type="domain" description="GEVED" evidence="2">
    <location>
        <begin position="605"/>
        <end position="676"/>
    </location>
</feature>
<comment type="caution">
    <text evidence="4">The sequence shown here is derived from an EMBL/GenBank/DDBJ whole genome shotgun (WGS) entry which is preliminary data.</text>
</comment>
<reference evidence="5 7" key="2">
    <citation type="submission" date="2016-11" db="EMBL/GenBank/DDBJ databases">
        <title>Mixed transmission modes and dynamic genome evolution in an obligate animal-bacterial symbiosis.</title>
        <authorList>
            <person name="Russell S.L."/>
            <person name="Corbett-Detig R.B."/>
            <person name="Cavanaugh C.M."/>
        </authorList>
    </citation>
    <scope>NUCLEOTIDE SEQUENCE [LARGE SCALE GENOMIC DNA]</scope>
    <source>
        <strain evidence="5">MA-KB16</strain>
    </source>
</reference>
<name>A0A0B0H6I5_SOVGS</name>
<dbReference type="RefSeq" id="WP_043116960.1">
    <property type="nucleotide sequence ID" value="NZ_JRAA01000002.1"/>
</dbReference>
<dbReference type="eggNOG" id="COG3391">
    <property type="taxonomic scope" value="Bacteria"/>
</dbReference>
<keyword evidence="6" id="KW-1185">Reference proteome</keyword>
<dbReference type="InterPro" id="IPR045474">
    <property type="entry name" value="GEVED"/>
</dbReference>
<dbReference type="STRING" id="2340.JV46_07920"/>
<reference evidence="4 6" key="1">
    <citation type="journal article" date="2014" name="BMC Genomics">
        <title>The genome of the intracellular bacterium of the coastal bivalve, Solemya velum: a blueprint for thriving in and out of symbiosis.</title>
        <authorList>
            <person name="Dmytrenko O."/>
            <person name="Russell S.L."/>
            <person name="Loo W.T."/>
            <person name="Fontanez K.M."/>
            <person name="Liao L."/>
            <person name="Roeselers G."/>
            <person name="Sharma R."/>
            <person name="Stewart F.J."/>
            <person name="Newton I.L."/>
            <person name="Woyke T."/>
            <person name="Wu D."/>
            <person name="Lang J.M."/>
            <person name="Eisen J.A."/>
            <person name="Cavanaugh C.M."/>
        </authorList>
    </citation>
    <scope>NUCLEOTIDE SEQUENCE [LARGE SCALE GENOMIC DNA]</scope>
    <source>
        <strain evidence="4 6">WH</strain>
    </source>
</reference>
<proteinExistence type="predicted"/>
<dbReference type="EMBL" id="MPNX01000011">
    <property type="protein sequence ID" value="OOY34749.1"/>
    <property type="molecule type" value="Genomic_DNA"/>
</dbReference>
<evidence type="ECO:0000313" key="6">
    <source>
        <dbReference type="Proteomes" id="UP000030856"/>
    </source>
</evidence>
<sequence>MPSRNSLITAGWVGTLLLLLFTTNLQAQTCDYSGLTLAARYTLDNVTTDSSGNGNDPVNTPGLTFNNSDMIEGTHSGQYNTAGMQLTTGANGTFLTEVITTRSLSMFIKPSALNTGQVLYDEGGPKGGSGVTGISLRLTSSGNLELNVADHGTINTSSFPFPTDGNWHQVGFVYDGTTPSPNMAWIYLDGYPVNASSGVDNIRGHAGGEGGGIFDYFDGLVGNITGYGPYTGLMDEVTIFNAALTPKQMLDVANSCTPAADNFLKDLTAMSCSSDAYIVQGATESAWSSVVLHTGVSTSETDDHGSGLNAIGYNRQDNRIWGYDKENFDGRLSVSIKSGFTWNTKLVGPIPELVGINNLVVGDVDDNGNLYLAPHSGSVTAHVIDVNPTSATYLTRTGTRTINWPTGSNSDWVFNNTDDMLYAVNNDTGANLIQVDPSDGSVTDLGTSGADDDTYGGIFGDVNGFIYAIANSDGDIFRIDLRNDPGSDYDETRTLQLSTATSSTDNDGARCVTAGLFMDFGDIDAANIDTTLADNGPRHAVIGFSGGTTDLMIGTGIDIELDVTPDSDATADGADEGGVIFNTSLGDILTAAVTVTNSTGSDATLCGWVDADADGLLETSERQCSTAANPGGSFNWTLTGTGVTNHYSRFRLCSISADCQATTGVAGIGEVEDYVIAYDATSTTIEVIRLTSMPVGQVFTSLGIESMTLPDLHALLSSWDTQAAGNGVEKSREELLNGLRNFLDPDDDDRIAVLRWQTADESGTVGFFAERKGEQEWNWQRINKNLLPGLIDAPLGAEYMLLDPNAKEGGSYIYQIIEQEAWASQKSYGPYILEMPR</sequence>
<dbReference type="Proteomes" id="UP000030856">
    <property type="component" value="Unassembled WGS sequence"/>
</dbReference>
<accession>A0A0B0H6I5</accession>
<dbReference type="SUPFAM" id="SSF49899">
    <property type="entry name" value="Concanavalin A-like lectins/glucanases"/>
    <property type="match status" value="1"/>
</dbReference>
<dbReference type="Pfam" id="PF21959">
    <property type="entry name" value="DUF6923"/>
    <property type="match status" value="1"/>
</dbReference>
<dbReference type="AlphaFoldDB" id="A0A0B0H6I5"/>
<feature type="chain" id="PRO_5010611175" description="LamG-like jellyroll fold domain-containing protein" evidence="1">
    <location>
        <begin position="28"/>
        <end position="837"/>
    </location>
</feature>
<dbReference type="Proteomes" id="UP000190962">
    <property type="component" value="Unassembled WGS sequence"/>
</dbReference>